<keyword evidence="6" id="KW-0520">NAD</keyword>
<evidence type="ECO:0000256" key="6">
    <source>
        <dbReference type="RuleBase" id="RU361228"/>
    </source>
</evidence>
<comment type="similarity">
    <text evidence="1 6">Belongs to the Arg-specific ADP-ribosyltransferase family.</text>
</comment>
<evidence type="ECO:0000313" key="8">
    <source>
        <dbReference type="EMBL" id="CAE0819655.1"/>
    </source>
</evidence>
<keyword evidence="2 6" id="KW-0328">Glycosyltransferase</keyword>
<dbReference type="Pfam" id="PF00400">
    <property type="entry name" value="WD40"/>
    <property type="match status" value="1"/>
</dbReference>
<evidence type="ECO:0000256" key="5">
    <source>
        <dbReference type="ARBA" id="ARBA00047597"/>
    </source>
</evidence>
<dbReference type="InterPro" id="IPR000768">
    <property type="entry name" value="ART"/>
</dbReference>
<dbReference type="PROSITE" id="PS51996">
    <property type="entry name" value="TR_MART"/>
    <property type="match status" value="1"/>
</dbReference>
<evidence type="ECO:0000256" key="1">
    <source>
        <dbReference type="ARBA" id="ARBA00009558"/>
    </source>
</evidence>
<gene>
    <name evidence="8" type="ORF">EGYM00163_LOCUS30825</name>
</gene>
<feature type="region of interest" description="Disordered" evidence="7">
    <location>
        <begin position="147"/>
        <end position="186"/>
    </location>
</feature>
<sequence length="1728" mass="187913">MANLVVDGDTIQAQHWRFVWKSLRKPQNKTIEISAIYFYDAAGSEISFNTAAFSNPGGKSPGGDTTEHLRKGTNKWLDFNMKPLVISFDKPTGVKSFAFRTGSDAPERDPMKFQLEASDDNKSWTPVCCVSREPCIFTKRRNELGPRLNVSVGTDPGLPAEFDPEKKPSKQTTQAPNPASPTRPDLDVVDLVGEGGTIQAQHWKFQWERLRTGHNRTIQISAITFYDPDGRVVSFKSVSFANPGGRSPGGEKVGNLRTGDSKWLDFNMKPVVISFEKPTMVASFALRTGNDAIERDPQEFSLHASNTEKDWVPVCVVDVGYCVLPERRSALGPRLAVSLGTDPGLPDDFDPNVIPTLKSLKKAGEVVLTGLNTEKIADFYAGNRELNKALQMYLSQDASYLVVSCTDNSSELNGQTSLHAYKMKYNPFNAASCGTVDRHPDHTSGSEACRGCYIPPVDGKADWTFLFATDSVIAYTLPDMTPLWTLPASRPRVAACPTAFFVATGATPTTPPTLLRFDAAAAVTSGTTPRPVVRGRPSCRGGTTSLAVDYLTRFVATGGSDGTVWIHDAVSLAPLTCLREHTQFVNAVKFSEAGRNMLTCDFGGQAVIWSCEDWGIVQKERPRTQLSGLHPTGAHCGLFSADGNQVAIELSYGGSWGLFDIATFALAHQDLGTKCPIPLPTPELAGSVLTMHQDTKTLAFYVPHGTVRENEAAIKTLLMADDTRWDLYDEQSMTPLHCLALCDGESLLKGVGADDGAEDKVQVLVKAFANAQEKGAASGFLSDRNGPAGMTPLMTALTRDNGPFVDAYIRLGWPLTLSHAAMTVATKETTRDGQLQELARIAQSSHAKSVLSVLEAAGVKVDEVDEPVKKTPNPEAAAKPDAANPEEAQRQRSAAPEEEEEAQAEAEGGQEEEKEGFVSTLSDHVFGALQHRFEAVLIQSEGDDLQFPCDAEAHQALREAHALLGNSRDFIRHVPLPDRHMYDNSNEDLPCVHALAPVGATIHAVRIRFNAQDQNFGYCKMTVVLRLFKPVEDGKGREYVGRHIRFGKMPRPSEVATSEYDELIPLEDFGLCPMPIGGIEVFARVGGGGGHQFHLTSAFAEFHARIPPLLPFLFVLNRWLAVCPGSLGGALRVAQDGLDTIYVRLTVTHVRGTGSPAPVSGNNPVQLAGLKLLRDDQEVDLKVPEVELTAPDSSEGKALLDGAADTAWLCGRGRVVIKAPFDLVAYANGFELVRAKNASAQDPVAWELAASYSETGPWSVLHKQPLSAADAPSGIVPLPYHIHVSLNDQPNSLAVQDSWKATAGDPKQQVWLLIGAAIAQGPTDNLTAQFSQEDSWLNPQEVSVEWFVDMLVGCSAVMDAAMPTTYTHTQADCAAFYQGARRAADNTVWNMTQKGKKEVQKKMETAEVTAALEAGEYDLDVLVGETNDLASNASMSAPPTPASKMKAKGGKDAWSAASKMKAKAGKGDRFLEVGDQTNEKAHLYAPDYGKECPALWDWLMEAPTKPTEGIFPDVFADGENTVAQQIDIWLRMLTATQTVVVAACSNFYTRGVVRSLEDMAVIHMYTLEAPPIYRPLNKVLRLRDPEGIARWRPFIYKLQEACLKLPPCSALVWRGISAGLKFESLTINARVTWCAFTSTSLSRDAAVSFFGEQGVMFRALVFGARDISLLSKFPEEAELLLPANSLLKSTGLYKVNTAWTLTVPLDMNRFTDCDRSVVCLNELGPGDV</sequence>
<protein>
    <recommendedName>
        <fullName evidence="6">NAD(P)(+)--arginine ADP-ribosyltransferase</fullName>
        <ecNumber evidence="6">2.4.2.31</ecNumber>
    </recommendedName>
    <alternativeName>
        <fullName evidence="6">Mono(ADP-ribosyl)transferase</fullName>
    </alternativeName>
</protein>
<keyword evidence="4" id="KW-0548">Nucleotidyltransferase</keyword>
<feature type="compositionally biased region" description="Acidic residues" evidence="7">
    <location>
        <begin position="896"/>
        <end position="914"/>
    </location>
</feature>
<dbReference type="InterPro" id="IPR001680">
    <property type="entry name" value="WD40_rpt"/>
</dbReference>
<evidence type="ECO:0000256" key="2">
    <source>
        <dbReference type="ARBA" id="ARBA00022676"/>
    </source>
</evidence>
<dbReference type="InterPro" id="IPR011047">
    <property type="entry name" value="Quinoprotein_ADH-like_sf"/>
</dbReference>
<dbReference type="InterPro" id="IPR015943">
    <property type="entry name" value="WD40/YVTN_repeat-like_dom_sf"/>
</dbReference>
<dbReference type="EC" id="2.4.2.31" evidence="6"/>
<dbReference type="Pfam" id="PF01129">
    <property type="entry name" value="ART"/>
    <property type="match status" value="1"/>
</dbReference>
<evidence type="ECO:0000256" key="3">
    <source>
        <dbReference type="ARBA" id="ARBA00022679"/>
    </source>
</evidence>
<reference evidence="8" key="1">
    <citation type="submission" date="2021-01" db="EMBL/GenBank/DDBJ databases">
        <authorList>
            <person name="Corre E."/>
            <person name="Pelletier E."/>
            <person name="Niang G."/>
            <person name="Scheremetjew M."/>
            <person name="Finn R."/>
            <person name="Kale V."/>
            <person name="Holt S."/>
            <person name="Cochrane G."/>
            <person name="Meng A."/>
            <person name="Brown T."/>
            <person name="Cohen L."/>
        </authorList>
    </citation>
    <scope>NUCLEOTIDE SEQUENCE</scope>
    <source>
        <strain evidence="8">CCMP1594</strain>
    </source>
</reference>
<accession>A0A7S4LC46</accession>
<comment type="catalytic activity">
    <reaction evidence="5 6">
        <text>L-arginyl-[protein] + NAD(+) = N(omega)-(ADP-D-ribosyl)-L-arginyl-[protein] + nicotinamide + H(+)</text>
        <dbReference type="Rhea" id="RHEA:19149"/>
        <dbReference type="Rhea" id="RHEA-COMP:10532"/>
        <dbReference type="Rhea" id="RHEA-COMP:15087"/>
        <dbReference type="ChEBI" id="CHEBI:15378"/>
        <dbReference type="ChEBI" id="CHEBI:17154"/>
        <dbReference type="ChEBI" id="CHEBI:29965"/>
        <dbReference type="ChEBI" id="CHEBI:57540"/>
        <dbReference type="ChEBI" id="CHEBI:142554"/>
        <dbReference type="EC" id="2.4.2.31"/>
    </reaction>
</comment>
<evidence type="ECO:0000256" key="4">
    <source>
        <dbReference type="ARBA" id="ARBA00022695"/>
    </source>
</evidence>
<keyword evidence="3 6" id="KW-0808">Transferase</keyword>
<dbReference type="SMART" id="SM00320">
    <property type="entry name" value="WD40"/>
    <property type="match status" value="2"/>
</dbReference>
<name>A0A7S4LC46_9EUGL</name>
<dbReference type="GO" id="GO:0016779">
    <property type="term" value="F:nucleotidyltransferase activity"/>
    <property type="evidence" value="ECO:0007669"/>
    <property type="project" value="UniProtKB-KW"/>
</dbReference>
<keyword evidence="6" id="KW-0521">NADP</keyword>
<dbReference type="Gene3D" id="3.90.176.10">
    <property type="entry name" value="Toxin ADP-ribosyltransferase, Chain A, domain 1"/>
    <property type="match status" value="1"/>
</dbReference>
<dbReference type="Gene3D" id="2.130.10.10">
    <property type="entry name" value="YVTN repeat-like/Quinoprotein amine dehydrogenase"/>
    <property type="match status" value="1"/>
</dbReference>
<dbReference type="EMBL" id="HBJA01088481">
    <property type="protein sequence ID" value="CAE0819655.1"/>
    <property type="molecule type" value="Transcribed_RNA"/>
</dbReference>
<evidence type="ECO:0000256" key="7">
    <source>
        <dbReference type="SAM" id="MobiDB-lite"/>
    </source>
</evidence>
<dbReference type="GO" id="GO:0106274">
    <property type="term" value="F:NAD+-protein-arginine ADP-ribosyltransferase activity"/>
    <property type="evidence" value="ECO:0007669"/>
    <property type="project" value="UniProtKB-EC"/>
</dbReference>
<feature type="region of interest" description="Disordered" evidence="7">
    <location>
        <begin position="864"/>
        <end position="917"/>
    </location>
</feature>
<dbReference type="SUPFAM" id="SSF56399">
    <property type="entry name" value="ADP-ribosylation"/>
    <property type="match status" value="1"/>
</dbReference>
<dbReference type="SUPFAM" id="SSF50998">
    <property type="entry name" value="Quinoprotein alcohol dehydrogenase-like"/>
    <property type="match status" value="1"/>
</dbReference>
<proteinExistence type="inferred from homology"/>
<organism evidence="8">
    <name type="scientific">Eutreptiella gymnastica</name>
    <dbReference type="NCBI Taxonomy" id="73025"/>
    <lineage>
        <taxon>Eukaryota</taxon>
        <taxon>Discoba</taxon>
        <taxon>Euglenozoa</taxon>
        <taxon>Euglenida</taxon>
        <taxon>Spirocuta</taxon>
        <taxon>Euglenophyceae</taxon>
        <taxon>Eutreptiales</taxon>
        <taxon>Eutreptiaceae</taxon>
        <taxon>Eutreptiella</taxon>
    </lineage>
</organism>